<sequence length="280" mass="31460">MGMRDFQRQMQALNKINQAAESNATKSAVAAHGNDYAVLEIALQNDVNAVRAFPTRAEKMDYKRDRFLPKWLPFVSEYLEKGTIYQNDYLVYCIVYLFDIADFDQALSLAEKAIEQNQSMPQGWQTTLPNFVADHIYNWTDKTAAAGQSVEPYFTQTFKNVATQWKLHEIVTAKWLKLAAALLLRSPQGKVQASGIDDAETLVLAIQLCNRAFQLNSKAGVKNMIERCAMRLNALAKSGDYDPSSLPQVVGLSLEKQQIDFDLVIEKLTARPLSNEGDNV</sequence>
<dbReference type="EMBL" id="QXNI01000050">
    <property type="protein sequence ID" value="THA08088.1"/>
    <property type="molecule type" value="Genomic_DNA"/>
</dbReference>
<dbReference type="GO" id="GO:0004519">
    <property type="term" value="F:endonuclease activity"/>
    <property type="evidence" value="ECO:0007669"/>
    <property type="project" value="InterPro"/>
</dbReference>
<gene>
    <name evidence="1" type="ORF">D3M78_08455</name>
</gene>
<dbReference type="Proteomes" id="UP000306758">
    <property type="component" value="Unassembled WGS sequence"/>
</dbReference>
<dbReference type="Pfam" id="PF05944">
    <property type="entry name" value="Phage_term_smal"/>
    <property type="match status" value="1"/>
</dbReference>
<comment type="caution">
    <text evidence="1">The sequence shown here is derived from an EMBL/GenBank/DDBJ whole genome shotgun (WGS) entry which is preliminary data.</text>
</comment>
<dbReference type="GO" id="GO:0003677">
    <property type="term" value="F:DNA binding"/>
    <property type="evidence" value="ECO:0007669"/>
    <property type="project" value="InterPro"/>
</dbReference>
<dbReference type="RefSeq" id="WP_136123806.1">
    <property type="nucleotide sequence ID" value="NZ_QXNI01000050.1"/>
</dbReference>
<protein>
    <submittedName>
        <fullName evidence="1">Terminase</fullName>
    </submittedName>
</protein>
<dbReference type="InterPro" id="IPR010270">
    <property type="entry name" value="Phage_P2_GpM"/>
</dbReference>
<accession>A0A4S2PVR8</accession>
<evidence type="ECO:0000313" key="1">
    <source>
        <dbReference type="EMBL" id="THA08088.1"/>
    </source>
</evidence>
<reference evidence="1 2" key="1">
    <citation type="journal article" date="2019" name="Vet. Microbiol.">
        <title>Development of multi locus sequence typing (MLST) of Rodentibacter pneumotropicus.</title>
        <authorList>
            <person name="Adhikary S."/>
            <person name="Bisgaard M."/>
            <person name="Boot R."/>
            <person name="Benga L."/>
            <person name="Nicklas W."/>
            <person name="Christensen H."/>
        </authorList>
    </citation>
    <scope>NUCLEOTIDE SEQUENCE [LARGE SCALE GENOMIC DNA]</scope>
    <source>
        <strain evidence="1 2">Ac84</strain>
    </source>
</reference>
<proteinExistence type="predicted"/>
<evidence type="ECO:0000313" key="2">
    <source>
        <dbReference type="Proteomes" id="UP000306758"/>
    </source>
</evidence>
<name>A0A4S2PVR8_9PAST</name>
<organism evidence="1 2">
    <name type="scientific">Rodentibacter pneumotropicus</name>
    <dbReference type="NCBI Taxonomy" id="758"/>
    <lineage>
        <taxon>Bacteria</taxon>
        <taxon>Pseudomonadati</taxon>
        <taxon>Pseudomonadota</taxon>
        <taxon>Gammaproteobacteria</taxon>
        <taxon>Pasteurellales</taxon>
        <taxon>Pasteurellaceae</taxon>
        <taxon>Rodentibacter</taxon>
    </lineage>
</organism>
<dbReference type="AlphaFoldDB" id="A0A4S2PVR8"/>